<dbReference type="AlphaFoldDB" id="A0A382CPI7"/>
<gene>
    <name evidence="2" type="ORF">METZ01_LOCUS180633</name>
</gene>
<organism evidence="2">
    <name type="scientific">marine metagenome</name>
    <dbReference type="NCBI Taxonomy" id="408172"/>
    <lineage>
        <taxon>unclassified sequences</taxon>
        <taxon>metagenomes</taxon>
        <taxon>ecological metagenomes</taxon>
    </lineage>
</organism>
<reference evidence="2" key="1">
    <citation type="submission" date="2018-05" db="EMBL/GenBank/DDBJ databases">
        <authorList>
            <person name="Lanie J.A."/>
            <person name="Ng W.-L."/>
            <person name="Kazmierczak K.M."/>
            <person name="Andrzejewski T.M."/>
            <person name="Davidsen T.M."/>
            <person name="Wayne K.J."/>
            <person name="Tettelin H."/>
            <person name="Glass J.I."/>
            <person name="Rusch D."/>
            <person name="Podicherti R."/>
            <person name="Tsui H.-C.T."/>
            <person name="Winkler M.E."/>
        </authorList>
    </citation>
    <scope>NUCLEOTIDE SEQUENCE</scope>
</reference>
<accession>A0A382CPI7</accession>
<sequence>VVEPGVTGPEARRHGPADGLLEWRPPPGLLDTAHVDGPRPVQHGDRPSQVPGRQHGVPIHPGHHRCRGGPDGGVQPGRRYPGRVAHYRHPMIGIDQAVSHLTGPVAGRPNSDAHLQGPVELLGQHRGHGVSQRGFTVPGWNNHRHIR</sequence>
<feature type="non-terminal residue" evidence="2">
    <location>
        <position position="1"/>
    </location>
</feature>
<proteinExistence type="predicted"/>
<feature type="region of interest" description="Disordered" evidence="1">
    <location>
        <begin position="127"/>
        <end position="147"/>
    </location>
</feature>
<name>A0A382CPI7_9ZZZZ</name>
<feature type="region of interest" description="Disordered" evidence="1">
    <location>
        <begin position="1"/>
        <end position="80"/>
    </location>
</feature>
<dbReference type="EMBL" id="UINC01035416">
    <property type="protein sequence ID" value="SVB27779.1"/>
    <property type="molecule type" value="Genomic_DNA"/>
</dbReference>
<evidence type="ECO:0000256" key="1">
    <source>
        <dbReference type="SAM" id="MobiDB-lite"/>
    </source>
</evidence>
<protein>
    <submittedName>
        <fullName evidence="2">Uncharacterized protein</fullName>
    </submittedName>
</protein>
<feature type="compositionally biased region" description="Basic and acidic residues" evidence="1">
    <location>
        <begin position="33"/>
        <end position="46"/>
    </location>
</feature>
<evidence type="ECO:0000313" key="2">
    <source>
        <dbReference type="EMBL" id="SVB27779.1"/>
    </source>
</evidence>